<organism evidence="2 3">
    <name type="scientific">Pseudomonas veronii</name>
    <dbReference type="NCBI Taxonomy" id="76761"/>
    <lineage>
        <taxon>Bacteria</taxon>
        <taxon>Pseudomonadati</taxon>
        <taxon>Pseudomonadota</taxon>
        <taxon>Gammaproteobacteria</taxon>
        <taxon>Pseudomonadales</taxon>
        <taxon>Pseudomonadaceae</taxon>
        <taxon>Pseudomonas</taxon>
    </lineage>
</organism>
<proteinExistence type="predicted"/>
<gene>
    <name evidence="2" type="ORF">E4167_29455</name>
</gene>
<evidence type="ECO:0000259" key="1">
    <source>
        <dbReference type="Pfam" id="PF09983"/>
    </source>
</evidence>
<feature type="domain" description="Wadjet protein JetD C-terminal" evidence="1">
    <location>
        <begin position="170"/>
        <end position="264"/>
    </location>
</feature>
<name>A0A4P7YBM2_PSEVE</name>
<dbReference type="EMBL" id="CP039631">
    <property type="protein sequence ID" value="QCG68113.1"/>
    <property type="molecule type" value="Genomic_DNA"/>
</dbReference>
<accession>A0A4P7YBM2</accession>
<evidence type="ECO:0000313" key="3">
    <source>
        <dbReference type="Proteomes" id="UP000298274"/>
    </source>
</evidence>
<protein>
    <submittedName>
        <fullName evidence="2">DUF2399 domain-containing protein</fullName>
    </submittedName>
</protein>
<sequence length="298" mass="32482">MLKDLDRLAAYLGRSTVNASVAQAGNVLAPWSMSGRVEELLDCWRRLKQVRSLGPNSAADFADALRVLDAMAVASEDRVVRQLSVQLFRDSKRIEALCKHLDLLTSEALNAPARHWSEVFGAIGLSKEPQPFLVSGIGALRLADGIDCPIVRPFVGVANTAVHGYSGTPAWLLSIENLTTFHQAARALGDTRQGIVIYTAGMPSPSWGRAYSHILSSLPTDASVYHWGDHDEGGFRIAARVAQFAAAAERHLKPWSMDASQWGKIGEPAKSDQHRSMVKSAERAGWIELASRISPMLF</sequence>
<dbReference type="Pfam" id="PF09983">
    <property type="entry name" value="JetD_C"/>
    <property type="match status" value="1"/>
</dbReference>
<dbReference type="Proteomes" id="UP000298274">
    <property type="component" value="Chromosome"/>
</dbReference>
<dbReference type="RefSeq" id="WP_141123568.1">
    <property type="nucleotide sequence ID" value="NZ_CP039631.3"/>
</dbReference>
<dbReference type="AlphaFoldDB" id="A0A4P7YBM2"/>
<reference evidence="3" key="1">
    <citation type="submission" date="2019-04" db="EMBL/GenBank/DDBJ databases">
        <title>Complete genome sequence of Pseudomonas veronii strain PVy, a versatile degrader capable of using multiple contaminants as sole carbon sources.</title>
        <authorList>
            <person name="Lopez-Echartea E."/>
            <person name="Ridl J."/>
            <person name="Pajer P."/>
            <person name="Strejcek M."/>
            <person name="Suman J."/>
            <person name="Uhlik O."/>
        </authorList>
    </citation>
    <scope>NUCLEOTIDE SEQUENCE [LARGE SCALE GENOMIC DNA]</scope>
    <source>
        <strain evidence="3">Pvy</strain>
    </source>
</reference>
<evidence type="ECO:0000313" key="2">
    <source>
        <dbReference type="EMBL" id="QCG68113.1"/>
    </source>
</evidence>
<dbReference type="InterPro" id="IPR024534">
    <property type="entry name" value="JetD_C"/>
</dbReference>